<evidence type="ECO:0000256" key="3">
    <source>
        <dbReference type="SAM" id="Coils"/>
    </source>
</evidence>
<dbReference type="SMART" id="SM00283">
    <property type="entry name" value="MA"/>
    <property type="match status" value="1"/>
</dbReference>
<feature type="domain" description="HAMP" evidence="6">
    <location>
        <begin position="345"/>
        <end position="397"/>
    </location>
</feature>
<dbReference type="PROSITE" id="PS50885">
    <property type="entry name" value="HAMP"/>
    <property type="match status" value="1"/>
</dbReference>
<keyword evidence="2" id="KW-0807">Transducer</keyword>
<dbReference type="SMART" id="SM00304">
    <property type="entry name" value="HAMP"/>
    <property type="match status" value="1"/>
</dbReference>
<dbReference type="RefSeq" id="WP_341400629.1">
    <property type="nucleotide sequence ID" value="NZ_JBBUTI010000015.1"/>
</dbReference>
<evidence type="ECO:0000259" key="5">
    <source>
        <dbReference type="PROSITE" id="PS50111"/>
    </source>
</evidence>
<reference evidence="7 8" key="1">
    <citation type="submission" date="2024-04" db="EMBL/GenBank/DDBJ databases">
        <title>Novel species of the genus Ideonella isolated from streams.</title>
        <authorList>
            <person name="Lu H."/>
        </authorList>
    </citation>
    <scope>NUCLEOTIDE SEQUENCE [LARGE SCALE GENOMIC DNA]</scope>
    <source>
        <strain evidence="7 8">LYT19W</strain>
    </source>
</reference>
<dbReference type="InterPro" id="IPR003660">
    <property type="entry name" value="HAMP_dom"/>
</dbReference>
<organism evidence="7 8">
    <name type="scientific">Ideonella margarita</name>
    <dbReference type="NCBI Taxonomy" id="2984191"/>
    <lineage>
        <taxon>Bacteria</taxon>
        <taxon>Pseudomonadati</taxon>
        <taxon>Pseudomonadota</taxon>
        <taxon>Betaproteobacteria</taxon>
        <taxon>Burkholderiales</taxon>
        <taxon>Sphaerotilaceae</taxon>
        <taxon>Ideonella</taxon>
    </lineage>
</organism>
<comment type="similarity">
    <text evidence="1">Belongs to the methyl-accepting chemotaxis (MCP) protein family.</text>
</comment>
<dbReference type="CDD" id="cd06225">
    <property type="entry name" value="HAMP"/>
    <property type="match status" value="1"/>
</dbReference>
<comment type="caution">
    <text evidence="7">The sequence shown here is derived from an EMBL/GenBank/DDBJ whole genome shotgun (WGS) entry which is preliminary data.</text>
</comment>
<feature type="domain" description="Methyl-accepting transducer" evidence="5">
    <location>
        <begin position="402"/>
        <end position="631"/>
    </location>
</feature>
<evidence type="ECO:0000256" key="2">
    <source>
        <dbReference type="PROSITE-ProRule" id="PRU00284"/>
    </source>
</evidence>
<keyword evidence="3" id="KW-0175">Coiled coil</keyword>
<keyword evidence="8" id="KW-1185">Reference proteome</keyword>
<dbReference type="Pfam" id="PF00672">
    <property type="entry name" value="HAMP"/>
    <property type="match status" value="1"/>
</dbReference>
<dbReference type="SUPFAM" id="SSF58104">
    <property type="entry name" value="Methyl-accepting chemotaxis protein (MCP) signaling domain"/>
    <property type="match status" value="1"/>
</dbReference>
<name>A0ABU9CC74_9BURK</name>
<feature type="transmembrane region" description="Helical" evidence="4">
    <location>
        <begin position="324"/>
        <end position="344"/>
    </location>
</feature>
<keyword evidence="4" id="KW-0472">Membrane</keyword>
<dbReference type="PANTHER" id="PTHR43531">
    <property type="entry name" value="PROTEIN ICFG"/>
    <property type="match status" value="1"/>
</dbReference>
<dbReference type="EMBL" id="JBBUTI010000015">
    <property type="protein sequence ID" value="MEK8048319.1"/>
    <property type="molecule type" value="Genomic_DNA"/>
</dbReference>
<dbReference type="PANTHER" id="PTHR43531:SF7">
    <property type="entry name" value="AEROTAXIS RECEPTOR"/>
    <property type="match status" value="1"/>
</dbReference>
<accession>A0ABU9CC74</accession>
<evidence type="ECO:0000256" key="4">
    <source>
        <dbReference type="SAM" id="Phobius"/>
    </source>
</evidence>
<proteinExistence type="inferred from homology"/>
<dbReference type="Pfam" id="PF00015">
    <property type="entry name" value="MCPsignal"/>
    <property type="match status" value="1"/>
</dbReference>
<dbReference type="Gene3D" id="1.10.287.950">
    <property type="entry name" value="Methyl-accepting chemotaxis protein"/>
    <property type="match status" value="1"/>
</dbReference>
<evidence type="ECO:0000259" key="6">
    <source>
        <dbReference type="PROSITE" id="PS50885"/>
    </source>
</evidence>
<sequence length="652" mass="68505">MSQAPSVSSFLTPAIRLMRSLSLPVKMAFIASLVAVPLAILTARSLSDTSSQLSFTREELAGSEVVQQLMAVAVLAQTHRGQTNLAMSGNAAAEQQLPATRDKLKAALASAGTAVQAQPHWSVAASWKTTHDGLLALANGQRDGDRAAVFKSHTALVSSLRQLVSRVGEDSQLLFDPEAASFFLMDLVVERMLPFTEGAGLLRGQGAGLIAKGEASPQDIATLYGRIAGLEDQARTIEERIAALGRAGEPAPAGHEAMLEKTRSFAALARTSFASGQPAGDAAAYFKAGTDAIGAMVGFSQAANARLTELLHERNQRLTMQRNLAFGGALLGVLALLYFAAGFYRSTMQALHQVITAARAGAAGDLTVRARVEGRDELAQMGREIDTMTTQLADMVHQIRQNARAVAATGDDIAGSSEELASRTAQQAASVEESAATLTQVAHTVRNNANHVNQVDELFLTVRSTGEDGNTRMQVAVTTIEGIEATSRRVGEIVSVIDGIAFQTNILALNAAVEAARAGESGRGFAVVASEVRSLAQRCAKAAAEIRGLIQTSANQVAQGVGQIHSARDSMGRMLEQVSHVSVAMTELSGSTRAQTTAVEQVSLAVRQIGDVTANNVSSVQQASNAAAELQRTALDLSQLVHRLRVTDAEAA</sequence>
<gene>
    <name evidence="7" type="ORF">AACH00_18345</name>
</gene>
<evidence type="ECO:0000313" key="7">
    <source>
        <dbReference type="EMBL" id="MEK8048319.1"/>
    </source>
</evidence>
<keyword evidence="4" id="KW-1133">Transmembrane helix</keyword>
<feature type="transmembrane region" description="Helical" evidence="4">
    <location>
        <begin position="27"/>
        <end position="47"/>
    </location>
</feature>
<dbReference type="InterPro" id="IPR051310">
    <property type="entry name" value="MCP_chemotaxis"/>
</dbReference>
<evidence type="ECO:0000256" key="1">
    <source>
        <dbReference type="ARBA" id="ARBA00029447"/>
    </source>
</evidence>
<evidence type="ECO:0000313" key="8">
    <source>
        <dbReference type="Proteomes" id="UP001379945"/>
    </source>
</evidence>
<protein>
    <submittedName>
        <fullName evidence="7">Methyl-accepting chemotaxis protein</fullName>
    </submittedName>
</protein>
<keyword evidence="4" id="KW-0812">Transmembrane</keyword>
<feature type="coiled-coil region" evidence="3">
    <location>
        <begin position="220"/>
        <end position="247"/>
    </location>
</feature>
<dbReference type="Proteomes" id="UP001379945">
    <property type="component" value="Unassembled WGS sequence"/>
</dbReference>
<dbReference type="InterPro" id="IPR004089">
    <property type="entry name" value="MCPsignal_dom"/>
</dbReference>
<dbReference type="PROSITE" id="PS50111">
    <property type="entry name" value="CHEMOTAXIS_TRANSDUC_2"/>
    <property type="match status" value="1"/>
</dbReference>